<name>A0AA39WSL5_9PEZI</name>
<dbReference type="Pfam" id="PF13602">
    <property type="entry name" value="ADH_zinc_N_2"/>
    <property type="match status" value="1"/>
</dbReference>
<dbReference type="SUPFAM" id="SSF51735">
    <property type="entry name" value="NAD(P)-binding Rossmann-fold domains"/>
    <property type="match status" value="1"/>
</dbReference>
<evidence type="ECO:0000259" key="1">
    <source>
        <dbReference type="SMART" id="SM00829"/>
    </source>
</evidence>
<dbReference type="GO" id="GO:0016491">
    <property type="term" value="F:oxidoreductase activity"/>
    <property type="evidence" value="ECO:0007669"/>
    <property type="project" value="InterPro"/>
</dbReference>
<dbReference type="CDD" id="cd08267">
    <property type="entry name" value="MDR1"/>
    <property type="match status" value="1"/>
</dbReference>
<dbReference type="GO" id="GO:0005739">
    <property type="term" value="C:mitochondrion"/>
    <property type="evidence" value="ECO:0007669"/>
    <property type="project" value="TreeGrafter"/>
</dbReference>
<accession>A0AA39WSL5</accession>
<dbReference type="PANTHER" id="PTHR11695">
    <property type="entry name" value="ALCOHOL DEHYDROGENASE RELATED"/>
    <property type="match status" value="1"/>
</dbReference>
<comment type="caution">
    <text evidence="2">The sequence shown here is derived from an EMBL/GenBank/DDBJ whole genome shotgun (WGS) entry which is preliminary data.</text>
</comment>
<reference evidence="2" key="1">
    <citation type="submission" date="2023-06" db="EMBL/GenBank/DDBJ databases">
        <title>Genome-scale phylogeny and comparative genomics of the fungal order Sordariales.</title>
        <authorList>
            <consortium name="Lawrence Berkeley National Laboratory"/>
            <person name="Hensen N."/>
            <person name="Bonometti L."/>
            <person name="Westerberg I."/>
            <person name="Brannstrom I.O."/>
            <person name="Guillou S."/>
            <person name="Cros-Aarteil S."/>
            <person name="Calhoun S."/>
            <person name="Haridas S."/>
            <person name="Kuo A."/>
            <person name="Mondo S."/>
            <person name="Pangilinan J."/>
            <person name="Riley R."/>
            <person name="Labutti K."/>
            <person name="Andreopoulos B."/>
            <person name="Lipzen A."/>
            <person name="Chen C."/>
            <person name="Yanf M."/>
            <person name="Daum C."/>
            <person name="Ng V."/>
            <person name="Clum A."/>
            <person name="Steindorff A."/>
            <person name="Ohm R."/>
            <person name="Martin F."/>
            <person name="Silar P."/>
            <person name="Natvig D."/>
            <person name="Lalanne C."/>
            <person name="Gautier V."/>
            <person name="Ament-Velasquez S.L."/>
            <person name="Kruys A."/>
            <person name="Hutchinson M.I."/>
            <person name="Powell A.J."/>
            <person name="Barry K."/>
            <person name="Miller A.N."/>
            <person name="Grigoriev I.V."/>
            <person name="Debuchy R."/>
            <person name="Gladieux P."/>
            <person name="Thoren M.H."/>
            <person name="Johannesson H."/>
        </authorList>
    </citation>
    <scope>NUCLEOTIDE SEQUENCE</scope>
    <source>
        <strain evidence="2">CBS 606.72</strain>
    </source>
</reference>
<evidence type="ECO:0000313" key="2">
    <source>
        <dbReference type="EMBL" id="KAK0620837.1"/>
    </source>
</evidence>
<dbReference type="Gene3D" id="3.90.180.10">
    <property type="entry name" value="Medium-chain alcohol dehydrogenases, catalytic domain"/>
    <property type="match status" value="1"/>
</dbReference>
<feature type="domain" description="Enoyl reductase (ER)" evidence="1">
    <location>
        <begin position="12"/>
        <end position="341"/>
    </location>
</feature>
<dbReference type="InterPro" id="IPR020843">
    <property type="entry name" value="ER"/>
</dbReference>
<organism evidence="2 3">
    <name type="scientific">Immersiella caudata</name>
    <dbReference type="NCBI Taxonomy" id="314043"/>
    <lineage>
        <taxon>Eukaryota</taxon>
        <taxon>Fungi</taxon>
        <taxon>Dikarya</taxon>
        <taxon>Ascomycota</taxon>
        <taxon>Pezizomycotina</taxon>
        <taxon>Sordariomycetes</taxon>
        <taxon>Sordariomycetidae</taxon>
        <taxon>Sordariales</taxon>
        <taxon>Lasiosphaeriaceae</taxon>
        <taxon>Immersiella</taxon>
    </lineage>
</organism>
<dbReference type="PANTHER" id="PTHR11695:SF294">
    <property type="entry name" value="RETICULON-4-INTERACTING PROTEIN 1, MITOCHONDRIAL"/>
    <property type="match status" value="1"/>
</dbReference>
<sequence length="345" mass="37134">MRGWYCSTAAGGLEKNLTLRSDLPVPALPTSRNAAHVLIQSLSVSLNPADYKVPEIPAPIRTALLRLPATPGMDFCGRIVSLTPAAQAPPHSLSVGDIVFGRLDPQQHGTLAEYFPAPAVNCTKLPSDLIGKLTPDQLTCLGVAGLTSYQAIAPHVEAGKGEKVFINGGAGGCGTMAIQIAKALGCHVTVSCSPAKEALCKRLGADEVIDYTQGKLVEELKKKGKVFSLVVDNAMVPKELYKAADEFLIPGKSFVQVGGTFSREAVGLTMGRLFWPRLLGGGRNPFEMFMIRNGREDAEQLARWVVEGKLEVVIEEVFEFEKVREAFEKLKSGRCYGKLVVRVGK</sequence>
<evidence type="ECO:0000313" key="3">
    <source>
        <dbReference type="Proteomes" id="UP001175000"/>
    </source>
</evidence>
<proteinExistence type="predicted"/>
<dbReference type="SUPFAM" id="SSF50129">
    <property type="entry name" value="GroES-like"/>
    <property type="match status" value="1"/>
</dbReference>
<dbReference type="AlphaFoldDB" id="A0AA39WSL5"/>
<dbReference type="Pfam" id="PF08240">
    <property type="entry name" value="ADH_N"/>
    <property type="match status" value="1"/>
</dbReference>
<protein>
    <recommendedName>
        <fullName evidence="1">Enoyl reductase (ER) domain-containing protein</fullName>
    </recommendedName>
</protein>
<dbReference type="InterPro" id="IPR036291">
    <property type="entry name" value="NAD(P)-bd_dom_sf"/>
</dbReference>
<dbReference type="InterPro" id="IPR013154">
    <property type="entry name" value="ADH-like_N"/>
</dbReference>
<dbReference type="Gene3D" id="3.40.50.720">
    <property type="entry name" value="NAD(P)-binding Rossmann-like Domain"/>
    <property type="match status" value="1"/>
</dbReference>
<dbReference type="InterPro" id="IPR050700">
    <property type="entry name" value="YIM1/Zinc_Alcohol_DH_Fams"/>
</dbReference>
<dbReference type="SMART" id="SM00829">
    <property type="entry name" value="PKS_ER"/>
    <property type="match status" value="1"/>
</dbReference>
<gene>
    <name evidence="2" type="ORF">B0T14DRAFT_538103</name>
</gene>
<dbReference type="EMBL" id="JAULSU010000004">
    <property type="protein sequence ID" value="KAK0620837.1"/>
    <property type="molecule type" value="Genomic_DNA"/>
</dbReference>
<dbReference type="InterPro" id="IPR011032">
    <property type="entry name" value="GroES-like_sf"/>
</dbReference>
<dbReference type="Proteomes" id="UP001175000">
    <property type="component" value="Unassembled WGS sequence"/>
</dbReference>
<keyword evidence="3" id="KW-1185">Reference proteome</keyword>